<reference evidence="2" key="1">
    <citation type="submission" date="2015-01" db="EMBL/GenBank/DDBJ databases">
        <title>Transcriptome Assembly of Fopius arisanus.</title>
        <authorList>
            <person name="Geib S."/>
        </authorList>
    </citation>
    <scope>NUCLEOTIDE SEQUENCE</scope>
</reference>
<proteinExistence type="predicted"/>
<feature type="domain" description="MAGE" evidence="1">
    <location>
        <begin position="33"/>
        <end position="220"/>
    </location>
</feature>
<evidence type="ECO:0000313" key="4">
    <source>
        <dbReference type="Proteomes" id="UP000694866"/>
    </source>
</evidence>
<dbReference type="EMBL" id="GBYB01014498">
    <property type="protein sequence ID" value="JAG84265.1"/>
    <property type="molecule type" value="Transcribed_RNA"/>
</dbReference>
<dbReference type="GeneID" id="105270218"/>
<dbReference type="OrthoDB" id="205198at2759"/>
<name>A0A0C9RSV6_9HYME</name>
<protein>
    <submittedName>
        <fullName evidence="5">Melanoma-associated antigen G1</fullName>
    </submittedName>
    <submittedName>
        <fullName evidence="2">NDNL2_0 protein</fullName>
    </submittedName>
    <submittedName>
        <fullName evidence="3">NDNL2_1 protein</fullName>
    </submittedName>
</protein>
<evidence type="ECO:0000259" key="1">
    <source>
        <dbReference type="PROSITE" id="PS50838"/>
    </source>
</evidence>
<dbReference type="PANTHER" id="PTHR11736">
    <property type="entry name" value="MELANOMA-ASSOCIATED ANTIGEN MAGE ANTIGEN"/>
    <property type="match status" value="1"/>
</dbReference>
<dbReference type="SMART" id="SM01373">
    <property type="entry name" value="MAGE"/>
    <property type="match status" value="1"/>
</dbReference>
<dbReference type="Gene3D" id="1.10.10.1210">
    <property type="entry name" value="MAGE homology domain, winged helix WH2 motif"/>
    <property type="match status" value="1"/>
</dbReference>
<accession>A0A0C9RSV6</accession>
<organism evidence="2">
    <name type="scientific">Fopius arisanus</name>
    <dbReference type="NCBI Taxonomy" id="64838"/>
    <lineage>
        <taxon>Eukaryota</taxon>
        <taxon>Metazoa</taxon>
        <taxon>Ecdysozoa</taxon>
        <taxon>Arthropoda</taxon>
        <taxon>Hexapoda</taxon>
        <taxon>Insecta</taxon>
        <taxon>Pterygota</taxon>
        <taxon>Neoptera</taxon>
        <taxon>Endopterygota</taxon>
        <taxon>Hymenoptera</taxon>
        <taxon>Apocrita</taxon>
        <taxon>Ichneumonoidea</taxon>
        <taxon>Braconidae</taxon>
        <taxon>Opiinae</taxon>
        <taxon>Fopius</taxon>
    </lineage>
</organism>
<dbReference type="KEGG" id="fas:105270218"/>
<dbReference type="Pfam" id="PF01454">
    <property type="entry name" value="MAGE"/>
    <property type="match status" value="1"/>
</dbReference>
<keyword evidence="4" id="KW-1185">Reference proteome</keyword>
<dbReference type="InterPro" id="IPR041899">
    <property type="entry name" value="MAGE_WH2"/>
</dbReference>
<dbReference type="Proteomes" id="UP000694866">
    <property type="component" value="Unplaced"/>
</dbReference>
<dbReference type="InterPro" id="IPR041898">
    <property type="entry name" value="MAGE_WH1"/>
</dbReference>
<evidence type="ECO:0000313" key="2">
    <source>
        <dbReference type="EMBL" id="JAG80343.1"/>
    </source>
</evidence>
<dbReference type="Gene3D" id="1.10.10.1200">
    <property type="entry name" value="MAGE homology domain, winged helix WH1 motif"/>
    <property type="match status" value="1"/>
</dbReference>
<gene>
    <name evidence="2" type="primary">NDNL2_0</name>
    <name evidence="5" type="synonym">LOC105270218</name>
    <name evidence="3" type="synonym">NDNL2_1</name>
    <name evidence="2" type="ORF">g.45438</name>
    <name evidence="3" type="ORF">g.45439</name>
</gene>
<dbReference type="GO" id="GO:0005634">
    <property type="term" value="C:nucleus"/>
    <property type="evidence" value="ECO:0007669"/>
    <property type="project" value="TreeGrafter"/>
</dbReference>
<accession>A0A9R1U6M1</accession>
<sequence>MAQRYKRNIRKDIEKVIATESRRRGRSLPEVEENAVMDTLLEYLLSAAKSKSAIKHTDIKYCVIPDHAKYYPNLMAKAKAVLLQVFGYKLIGTGGQKLILVNSLRREEISPEGEDVPTQILLLLVLSHIFISGEPCKEVSVINYLARLNIWRDHGGLHPYFGNIEEMLRKTFVNQFYLVRSRTAEIGKETFEYLWGPRAKAEFDAKTVVEYVSEVTKNLPATGWTFQNQRACSPETPAA</sequence>
<dbReference type="InterPro" id="IPR037445">
    <property type="entry name" value="MAGE"/>
</dbReference>
<dbReference type="InterPro" id="IPR002190">
    <property type="entry name" value="MHD_dom"/>
</dbReference>
<dbReference type="EMBL" id="GBYB01010576">
    <property type="protein sequence ID" value="JAG80343.1"/>
    <property type="molecule type" value="Transcribed_RNA"/>
</dbReference>
<dbReference type="PANTHER" id="PTHR11736:SF14">
    <property type="entry name" value="NSE3 HOMOLOG, SMC5-SMC6 COMPLEX COMPONENT"/>
    <property type="match status" value="1"/>
</dbReference>
<evidence type="ECO:0000313" key="5">
    <source>
        <dbReference type="RefSeq" id="XP_011309323.1"/>
    </source>
</evidence>
<reference evidence="5" key="2">
    <citation type="submission" date="2025-04" db="UniProtKB">
        <authorList>
            <consortium name="RefSeq"/>
        </authorList>
    </citation>
    <scope>IDENTIFICATION</scope>
    <source>
        <strain evidence="5">USDA-PBARC FA_bdor</strain>
        <tissue evidence="5">Whole organism</tissue>
    </source>
</reference>
<dbReference type="PROSITE" id="PS50838">
    <property type="entry name" value="MAGE"/>
    <property type="match status" value="1"/>
</dbReference>
<dbReference type="RefSeq" id="XP_011309323.1">
    <property type="nucleotide sequence ID" value="XM_011311021.1"/>
</dbReference>
<dbReference type="AlphaFoldDB" id="A0A0C9RSV6"/>
<evidence type="ECO:0000313" key="3">
    <source>
        <dbReference type="EMBL" id="JAG84265.1"/>
    </source>
</evidence>